<proteinExistence type="predicted"/>
<protein>
    <submittedName>
        <fullName evidence="4">Neur_chan_memb domain-containing protein</fullName>
    </submittedName>
</protein>
<keyword evidence="1" id="KW-0472">Membrane</keyword>
<sequence>MDFDPEHPKWLCCCCRLVNGLMILASSEIVLSVLLLLYSIAYIAIPSNPDEQEKLLYPTLVARAIIVIFMQVFGVSVAVRPSPSINDVNWDESDDEKMHKNLVKKKHAERINSFSTSNVINVLHDDNINICILYTLSNCTMYSLHKSI</sequence>
<name>A0A1I7V885_LOALO</name>
<keyword evidence="1" id="KW-1133">Transmembrane helix</keyword>
<evidence type="ECO:0000259" key="2">
    <source>
        <dbReference type="Pfam" id="PF22954"/>
    </source>
</evidence>
<feature type="transmembrane region" description="Helical" evidence="1">
    <location>
        <begin position="21"/>
        <end position="45"/>
    </location>
</feature>
<evidence type="ECO:0000313" key="3">
    <source>
        <dbReference type="Proteomes" id="UP000095285"/>
    </source>
</evidence>
<organism evidence="3 4">
    <name type="scientific">Loa loa</name>
    <name type="common">Eye worm</name>
    <name type="synonym">Filaria loa</name>
    <dbReference type="NCBI Taxonomy" id="7209"/>
    <lineage>
        <taxon>Eukaryota</taxon>
        <taxon>Metazoa</taxon>
        <taxon>Ecdysozoa</taxon>
        <taxon>Nematoda</taxon>
        <taxon>Chromadorea</taxon>
        <taxon>Rhabditida</taxon>
        <taxon>Spirurina</taxon>
        <taxon>Spiruromorpha</taxon>
        <taxon>Filarioidea</taxon>
        <taxon>Onchocercidae</taxon>
        <taxon>Loa</taxon>
    </lineage>
</organism>
<feature type="domain" description="DUF7027" evidence="2">
    <location>
        <begin position="51"/>
        <end position="86"/>
    </location>
</feature>
<evidence type="ECO:0000313" key="4">
    <source>
        <dbReference type="WBParaSite" id="EN70_10941"/>
    </source>
</evidence>
<accession>A0A1I7V885</accession>
<reference evidence="3" key="1">
    <citation type="submission" date="2012-04" db="EMBL/GenBank/DDBJ databases">
        <title>The Genome Sequence of Loa loa.</title>
        <authorList>
            <consortium name="The Broad Institute Genome Sequencing Platform"/>
            <consortium name="Broad Institute Genome Sequencing Center for Infectious Disease"/>
            <person name="Nutman T.B."/>
            <person name="Fink D.L."/>
            <person name="Russ C."/>
            <person name="Young S."/>
            <person name="Zeng Q."/>
            <person name="Gargeya S."/>
            <person name="Alvarado L."/>
            <person name="Berlin A."/>
            <person name="Chapman S.B."/>
            <person name="Chen Z."/>
            <person name="Freedman E."/>
            <person name="Gellesch M."/>
            <person name="Goldberg J."/>
            <person name="Griggs A."/>
            <person name="Gujja S."/>
            <person name="Heilman E.R."/>
            <person name="Heiman D."/>
            <person name="Howarth C."/>
            <person name="Mehta T."/>
            <person name="Neiman D."/>
            <person name="Pearson M."/>
            <person name="Roberts A."/>
            <person name="Saif S."/>
            <person name="Shea T."/>
            <person name="Shenoy N."/>
            <person name="Sisk P."/>
            <person name="Stolte C."/>
            <person name="Sykes S."/>
            <person name="White J."/>
            <person name="Yandava C."/>
            <person name="Haas B."/>
            <person name="Henn M.R."/>
            <person name="Nusbaum C."/>
            <person name="Birren B."/>
        </authorList>
    </citation>
    <scope>NUCLEOTIDE SEQUENCE [LARGE SCALE GENOMIC DNA]</scope>
</reference>
<keyword evidence="1" id="KW-0812">Transmembrane</keyword>
<reference evidence="4" key="2">
    <citation type="submission" date="2016-11" db="UniProtKB">
        <authorList>
            <consortium name="WormBaseParasite"/>
        </authorList>
    </citation>
    <scope>IDENTIFICATION</scope>
</reference>
<dbReference type="Proteomes" id="UP000095285">
    <property type="component" value="Unassembled WGS sequence"/>
</dbReference>
<dbReference type="AlphaFoldDB" id="A0A1I7V885"/>
<dbReference type="WBParaSite" id="EN70_10941">
    <property type="protein sequence ID" value="EN70_10941"/>
    <property type="gene ID" value="EN70_10941"/>
</dbReference>
<keyword evidence="3" id="KW-1185">Reference proteome</keyword>
<evidence type="ECO:0000256" key="1">
    <source>
        <dbReference type="SAM" id="Phobius"/>
    </source>
</evidence>
<dbReference type="InterPro" id="IPR054291">
    <property type="entry name" value="DUF7027"/>
</dbReference>
<feature type="transmembrane region" description="Helical" evidence="1">
    <location>
        <begin position="57"/>
        <end position="79"/>
    </location>
</feature>
<dbReference type="Pfam" id="PF22954">
    <property type="entry name" value="DUF7027"/>
    <property type="match status" value="1"/>
</dbReference>